<reference evidence="1 2" key="1">
    <citation type="journal article" date="2021" name="Nat. Plants">
        <title>The Taxus genome provides insights into paclitaxel biosynthesis.</title>
        <authorList>
            <person name="Xiong X."/>
            <person name="Gou J."/>
            <person name="Liao Q."/>
            <person name="Li Y."/>
            <person name="Zhou Q."/>
            <person name="Bi G."/>
            <person name="Li C."/>
            <person name="Du R."/>
            <person name="Wang X."/>
            <person name="Sun T."/>
            <person name="Guo L."/>
            <person name="Liang H."/>
            <person name="Lu P."/>
            <person name="Wu Y."/>
            <person name="Zhang Z."/>
            <person name="Ro D.K."/>
            <person name="Shang Y."/>
            <person name="Huang S."/>
            <person name="Yan J."/>
        </authorList>
    </citation>
    <scope>NUCLEOTIDE SEQUENCE [LARGE SCALE GENOMIC DNA]</scope>
    <source>
        <strain evidence="1">Ta-2019</strain>
    </source>
</reference>
<keyword evidence="2" id="KW-1185">Reference proteome</keyword>
<evidence type="ECO:0000313" key="2">
    <source>
        <dbReference type="Proteomes" id="UP000824469"/>
    </source>
</evidence>
<dbReference type="AlphaFoldDB" id="A0AA38FVK8"/>
<dbReference type="EMBL" id="JAHRHJ020000007">
    <property type="protein sequence ID" value="KAH9310229.1"/>
    <property type="molecule type" value="Genomic_DNA"/>
</dbReference>
<protein>
    <submittedName>
        <fullName evidence="1">Uncharacterized protein</fullName>
    </submittedName>
</protein>
<evidence type="ECO:0000313" key="1">
    <source>
        <dbReference type="EMBL" id="KAH9310229.1"/>
    </source>
</evidence>
<feature type="non-terminal residue" evidence="1">
    <location>
        <position position="88"/>
    </location>
</feature>
<name>A0AA38FVK8_TAXCH</name>
<proteinExistence type="predicted"/>
<sequence length="88" mass="10167">WLNGRIKNVISMREWLEQVWSVAKSVEDDEEEVVGCDKLRKLMLDSGLSVCRRNLFDVVQGFSVANIISNLTSQFLLHKEMKDLEARV</sequence>
<comment type="caution">
    <text evidence="1">The sequence shown here is derived from an EMBL/GenBank/DDBJ whole genome shotgun (WGS) entry which is preliminary data.</text>
</comment>
<gene>
    <name evidence="1" type="ORF">KI387_038140</name>
</gene>
<dbReference type="Proteomes" id="UP000824469">
    <property type="component" value="Unassembled WGS sequence"/>
</dbReference>
<feature type="non-terminal residue" evidence="1">
    <location>
        <position position="1"/>
    </location>
</feature>
<organism evidence="1 2">
    <name type="scientific">Taxus chinensis</name>
    <name type="common">Chinese yew</name>
    <name type="synonym">Taxus wallichiana var. chinensis</name>
    <dbReference type="NCBI Taxonomy" id="29808"/>
    <lineage>
        <taxon>Eukaryota</taxon>
        <taxon>Viridiplantae</taxon>
        <taxon>Streptophyta</taxon>
        <taxon>Embryophyta</taxon>
        <taxon>Tracheophyta</taxon>
        <taxon>Spermatophyta</taxon>
        <taxon>Pinopsida</taxon>
        <taxon>Pinidae</taxon>
        <taxon>Conifers II</taxon>
        <taxon>Cupressales</taxon>
        <taxon>Taxaceae</taxon>
        <taxon>Taxus</taxon>
    </lineage>
</organism>
<accession>A0AA38FVK8</accession>